<evidence type="ECO:0000313" key="3">
    <source>
        <dbReference type="EMBL" id="KYC57063.1"/>
    </source>
</evidence>
<accession>A0A150JBV4</accession>
<feature type="transmembrane region" description="Helical" evidence="1">
    <location>
        <begin position="39"/>
        <end position="56"/>
    </location>
</feature>
<feature type="transmembrane region" description="Helical" evidence="1">
    <location>
        <begin position="68"/>
        <end position="96"/>
    </location>
</feature>
<dbReference type="EMBL" id="LNJE01000014">
    <property type="protein sequence ID" value="KYC57063.1"/>
    <property type="molecule type" value="Genomic_DNA"/>
</dbReference>
<dbReference type="EMBL" id="LNJB01000009">
    <property type="protein sequence ID" value="KYC54707.1"/>
    <property type="molecule type" value="Genomic_DNA"/>
</dbReference>
<evidence type="ECO:0000313" key="2">
    <source>
        <dbReference type="EMBL" id="KYC54707.1"/>
    </source>
</evidence>
<dbReference type="PANTHER" id="PTHR31970:SF9">
    <property type="entry name" value="MOLYBDATE TRANSPORTER 2"/>
    <property type="match status" value="1"/>
</dbReference>
<gene>
    <name evidence="2" type="ORF">AN188_00871</name>
    <name evidence="3" type="ORF">APG09_01211</name>
</gene>
<evidence type="ECO:0000256" key="1">
    <source>
        <dbReference type="SAM" id="Phobius"/>
    </source>
</evidence>
<sequence length="365" mass="39975">MMIKEFEFNLRELAGSMGDFGTLLPLAIGYIVVNGLNPAGFLIMMGIVNVFLGLTYKLPMPLQPKKTVATVAIAQGWAPSLIYSTGFGLGIVWLFLYFTNLIQKIVKYTPKSVTRGITLALGITLFRTGFEFFKSDIYIGFIALMIIFVFRKNTKLPAAILLFLFGFALIIFKGEIKDVIDIGFTLPPITSISLNDIYKGMILVGIAQIPLTLTNAVIAVTALLKDYFPEKPVSEKKLLFNMGIVNVIVPFFGGFPMCHGAGGLAGQYTFGARTGGANIMEGTIEICLGLFLSKSILNLFTIFPMSIVGAMLFYVSYELAKLVRDIKSNSEIFVMILTAIVSVTLNMAIGFVLGIIAFNLMKKLH</sequence>
<evidence type="ECO:0000313" key="4">
    <source>
        <dbReference type="Proteomes" id="UP000092420"/>
    </source>
</evidence>
<feature type="transmembrane region" description="Helical" evidence="1">
    <location>
        <begin position="156"/>
        <end position="176"/>
    </location>
</feature>
<keyword evidence="1" id="KW-0472">Membrane</keyword>
<keyword evidence="1" id="KW-1133">Transmembrane helix</keyword>
<dbReference type="AlphaFoldDB" id="A0A150JIJ6"/>
<keyword evidence="1" id="KW-0812">Transmembrane</keyword>
<dbReference type="Pfam" id="PF16983">
    <property type="entry name" value="MFS_MOT1"/>
    <property type="match status" value="2"/>
</dbReference>
<proteinExistence type="predicted"/>
<accession>A0A150JIJ6</accession>
<reference evidence="3 4" key="1">
    <citation type="journal article" date="2016" name="ISME J.">
        <title>Chasing the elusive Euryarchaeota class WSA2: genomes reveal a uniquely fastidious methyl-reducing methanogen.</title>
        <authorList>
            <person name="Nobu M.K."/>
            <person name="Narihiro T."/>
            <person name="Kuroda K."/>
            <person name="Mei R."/>
            <person name="Liu W.T."/>
        </authorList>
    </citation>
    <scope>NUCLEOTIDE SEQUENCE [LARGE SCALE GENOMIC DNA]</scope>
    <source>
        <strain evidence="2">ADurb1013_Bin02101</strain>
        <strain evidence="3">ADurb1213_Bin02801</strain>
    </source>
</reference>
<accession>A0A150JFQ3</accession>
<dbReference type="Proteomes" id="UP000092420">
    <property type="component" value="Unassembled WGS sequence"/>
</dbReference>
<feature type="transmembrane region" description="Helical" evidence="1">
    <location>
        <begin position="197"/>
        <end position="218"/>
    </location>
</feature>
<organism evidence="3">
    <name type="scientific">Candidatus Methanofastidiosum methylothiophilum</name>
    <dbReference type="NCBI Taxonomy" id="1705564"/>
    <lineage>
        <taxon>Archaea</taxon>
        <taxon>Methanobacteriati</taxon>
        <taxon>Methanobacteriota</taxon>
        <taxon>Stenosarchaea group</taxon>
        <taxon>Candidatus Methanofastidiosia</taxon>
        <taxon>Candidatus Methanofastidiosales</taxon>
        <taxon>Candidatus Methanofastidiosaceae</taxon>
        <taxon>Candidatus Methanofastidiosum</taxon>
    </lineage>
</organism>
<protein>
    <submittedName>
        <fullName evidence="3">Sulfate transporter family protein</fullName>
    </submittedName>
</protein>
<feature type="transmembrane region" description="Helical" evidence="1">
    <location>
        <begin position="238"/>
        <end position="258"/>
    </location>
</feature>
<feature type="transmembrane region" description="Helical" evidence="1">
    <location>
        <begin position="296"/>
        <end position="317"/>
    </location>
</feature>
<dbReference type="InterPro" id="IPR031563">
    <property type="entry name" value="MOT1/MOT2"/>
</dbReference>
<dbReference type="PANTHER" id="PTHR31970">
    <property type="match status" value="1"/>
</dbReference>
<name>A0A150JIJ6_9EURY</name>
<feature type="transmembrane region" description="Helical" evidence="1">
    <location>
        <begin position="332"/>
        <end position="360"/>
    </location>
</feature>
<feature type="transmembrane region" description="Helical" evidence="1">
    <location>
        <begin position="12"/>
        <end position="33"/>
    </location>
</feature>
<dbReference type="GO" id="GO:0015098">
    <property type="term" value="F:molybdate ion transmembrane transporter activity"/>
    <property type="evidence" value="ECO:0007669"/>
    <property type="project" value="InterPro"/>
</dbReference>
<feature type="transmembrane region" description="Helical" evidence="1">
    <location>
        <begin position="108"/>
        <end position="126"/>
    </location>
</feature>
<feature type="transmembrane region" description="Helical" evidence="1">
    <location>
        <begin position="133"/>
        <end position="150"/>
    </location>
</feature>
<comment type="caution">
    <text evidence="3">The sequence shown here is derived from an EMBL/GenBank/DDBJ whole genome shotgun (WGS) entry which is preliminary data.</text>
</comment>